<sequence length="173" mass="19338">MARWLIGLLLVSGSSFAGQGLYSMISAGNYPLPTTTMLQLESAHEGVISEFEAEIENGELVYEFKMIDPQAKTITEYEYRAIDGSLIEREVGRLKKDDNDELAGVLMLQQNGLSLSDMLTLVSQESDGYIVKAEVDNDLGISYIELEILDIDGKRKLAFDIENKQLLPLLKWD</sequence>
<gene>
    <name evidence="1" type="ORF">L2740_06910</name>
</gene>
<accession>A0A9X1Z9Q8</accession>
<protein>
    <recommendedName>
        <fullName evidence="3">PepSY domain-containing protein</fullName>
    </recommendedName>
</protein>
<dbReference type="Proteomes" id="UP001139293">
    <property type="component" value="Unassembled WGS sequence"/>
</dbReference>
<proteinExistence type="predicted"/>
<dbReference type="RefSeq" id="WP_248949356.1">
    <property type="nucleotide sequence ID" value="NZ_JAKILB010000003.1"/>
</dbReference>
<evidence type="ECO:0000313" key="2">
    <source>
        <dbReference type="Proteomes" id="UP001139293"/>
    </source>
</evidence>
<dbReference type="EMBL" id="JAKILB010000003">
    <property type="protein sequence ID" value="MCL1138279.1"/>
    <property type="molecule type" value="Genomic_DNA"/>
</dbReference>
<name>A0A9X1Z9Q8_9GAMM</name>
<comment type="caution">
    <text evidence="1">The sequence shown here is derived from an EMBL/GenBank/DDBJ whole genome shotgun (WGS) entry which is preliminary data.</text>
</comment>
<organism evidence="1 2">
    <name type="scientific">Shewanella pneumatophori</name>
    <dbReference type="NCBI Taxonomy" id="314092"/>
    <lineage>
        <taxon>Bacteria</taxon>
        <taxon>Pseudomonadati</taxon>
        <taxon>Pseudomonadota</taxon>
        <taxon>Gammaproteobacteria</taxon>
        <taxon>Alteromonadales</taxon>
        <taxon>Shewanellaceae</taxon>
        <taxon>Shewanella</taxon>
    </lineage>
</organism>
<dbReference type="Gene3D" id="3.10.450.40">
    <property type="match status" value="1"/>
</dbReference>
<keyword evidence="2" id="KW-1185">Reference proteome</keyword>
<evidence type="ECO:0000313" key="1">
    <source>
        <dbReference type="EMBL" id="MCL1138279.1"/>
    </source>
</evidence>
<evidence type="ECO:0008006" key="3">
    <source>
        <dbReference type="Google" id="ProtNLM"/>
    </source>
</evidence>
<reference evidence="1" key="1">
    <citation type="submission" date="2022-01" db="EMBL/GenBank/DDBJ databases">
        <title>Whole genome-based taxonomy of the Shewanellaceae.</title>
        <authorList>
            <person name="Martin-Rodriguez A.J."/>
        </authorList>
    </citation>
    <scope>NUCLEOTIDE SEQUENCE</scope>
    <source>
        <strain evidence="1">KCTC 23973</strain>
    </source>
</reference>
<dbReference type="AlphaFoldDB" id="A0A9X1Z9Q8"/>